<evidence type="ECO:0000313" key="2">
    <source>
        <dbReference type="Proteomes" id="UP001151760"/>
    </source>
</evidence>
<sequence length="204" mass="23548">MASLKIQPEIIKDLELIEVKLVARGFEGHIASLKIEPKFILRIKESQKENGELWSVLQNLKEGKQAEFWVDDNGVIWYGNRLCVLDDSSLREAVLTVAHSSPFSIHPGSTKMFRDLKQKNLVEWYLISKLVEIFQQDIIRLHDTPASIVSLIRIHVLFHVFGMDCRIRWEHDVGLELLFHSQIDGQVERPIHTLEAILRSCLFG</sequence>
<gene>
    <name evidence="1" type="ORF">Tco_0772395</name>
</gene>
<keyword evidence="2" id="KW-1185">Reference proteome</keyword>
<proteinExistence type="predicted"/>
<accession>A0ABQ4ZHS4</accession>
<reference evidence="1" key="1">
    <citation type="journal article" date="2022" name="Int. J. Mol. Sci.">
        <title>Draft Genome of Tanacetum Coccineum: Genomic Comparison of Closely Related Tanacetum-Family Plants.</title>
        <authorList>
            <person name="Yamashiro T."/>
            <person name="Shiraishi A."/>
            <person name="Nakayama K."/>
            <person name="Satake H."/>
        </authorList>
    </citation>
    <scope>NUCLEOTIDE SEQUENCE</scope>
</reference>
<name>A0ABQ4ZHS4_9ASTR</name>
<dbReference type="Proteomes" id="UP001151760">
    <property type="component" value="Unassembled WGS sequence"/>
</dbReference>
<dbReference type="EMBL" id="BQNB010011375">
    <property type="protein sequence ID" value="GJS89759.1"/>
    <property type="molecule type" value="Genomic_DNA"/>
</dbReference>
<reference evidence="1" key="2">
    <citation type="submission" date="2022-01" db="EMBL/GenBank/DDBJ databases">
        <authorList>
            <person name="Yamashiro T."/>
            <person name="Shiraishi A."/>
            <person name="Satake H."/>
            <person name="Nakayama K."/>
        </authorList>
    </citation>
    <scope>NUCLEOTIDE SEQUENCE</scope>
</reference>
<comment type="caution">
    <text evidence="1">The sequence shown here is derived from an EMBL/GenBank/DDBJ whole genome shotgun (WGS) entry which is preliminary data.</text>
</comment>
<organism evidence="1 2">
    <name type="scientific">Tanacetum coccineum</name>
    <dbReference type="NCBI Taxonomy" id="301880"/>
    <lineage>
        <taxon>Eukaryota</taxon>
        <taxon>Viridiplantae</taxon>
        <taxon>Streptophyta</taxon>
        <taxon>Embryophyta</taxon>
        <taxon>Tracheophyta</taxon>
        <taxon>Spermatophyta</taxon>
        <taxon>Magnoliopsida</taxon>
        <taxon>eudicotyledons</taxon>
        <taxon>Gunneridae</taxon>
        <taxon>Pentapetalae</taxon>
        <taxon>asterids</taxon>
        <taxon>campanulids</taxon>
        <taxon>Asterales</taxon>
        <taxon>Asteraceae</taxon>
        <taxon>Asteroideae</taxon>
        <taxon>Anthemideae</taxon>
        <taxon>Anthemidinae</taxon>
        <taxon>Tanacetum</taxon>
    </lineage>
</organism>
<evidence type="ECO:0000313" key="1">
    <source>
        <dbReference type="EMBL" id="GJS89759.1"/>
    </source>
</evidence>
<protein>
    <submittedName>
        <fullName evidence="1">Uncharacterized protein</fullName>
    </submittedName>
</protein>